<feature type="transmembrane region" description="Helical" evidence="1">
    <location>
        <begin position="37"/>
        <end position="55"/>
    </location>
</feature>
<feature type="transmembrane region" description="Helical" evidence="1">
    <location>
        <begin position="162"/>
        <end position="182"/>
    </location>
</feature>
<accession>A0A2G3E5Z0</accession>
<feature type="transmembrane region" description="Helical" evidence="1">
    <location>
        <begin position="107"/>
        <end position="130"/>
    </location>
</feature>
<evidence type="ECO:0000313" key="2">
    <source>
        <dbReference type="EMBL" id="PHU38565.1"/>
    </source>
</evidence>
<feature type="transmembrane region" description="Helical" evidence="1">
    <location>
        <begin position="137"/>
        <end position="156"/>
    </location>
</feature>
<feature type="transmembrane region" description="Helical" evidence="1">
    <location>
        <begin position="75"/>
        <end position="95"/>
    </location>
</feature>
<dbReference type="AlphaFoldDB" id="A0A2G3E5Z0"/>
<comment type="caution">
    <text evidence="2">The sequence shown here is derived from an EMBL/GenBank/DDBJ whole genome shotgun (WGS) entry which is preliminary data.</text>
</comment>
<organism evidence="2 3">
    <name type="scientific">Agathobacter ruminis</name>
    <dbReference type="NCBI Taxonomy" id="1712665"/>
    <lineage>
        <taxon>Bacteria</taxon>
        <taxon>Bacillati</taxon>
        <taxon>Bacillota</taxon>
        <taxon>Clostridia</taxon>
        <taxon>Lachnospirales</taxon>
        <taxon>Lachnospiraceae</taxon>
        <taxon>Agathobacter</taxon>
    </lineage>
</organism>
<keyword evidence="3" id="KW-1185">Reference proteome</keyword>
<evidence type="ECO:0000313" key="3">
    <source>
        <dbReference type="Proteomes" id="UP000224563"/>
    </source>
</evidence>
<evidence type="ECO:0008006" key="4">
    <source>
        <dbReference type="Google" id="ProtNLM"/>
    </source>
</evidence>
<dbReference type="EMBL" id="PDYG01000006">
    <property type="protein sequence ID" value="PHU38565.1"/>
    <property type="molecule type" value="Genomic_DNA"/>
</dbReference>
<keyword evidence="1" id="KW-1133">Transmembrane helix</keyword>
<feature type="transmembrane region" description="Helical" evidence="1">
    <location>
        <begin position="194"/>
        <end position="212"/>
    </location>
</feature>
<dbReference type="Gene3D" id="1.10.3210.10">
    <property type="entry name" value="Hypothetical protein af1432"/>
    <property type="match status" value="1"/>
</dbReference>
<dbReference type="Proteomes" id="UP000224563">
    <property type="component" value="Unassembled WGS sequence"/>
</dbReference>
<protein>
    <recommendedName>
        <fullName evidence="4">HD domain-containing protein</fullName>
    </recommendedName>
</protein>
<evidence type="ECO:0000256" key="1">
    <source>
        <dbReference type="SAM" id="Phobius"/>
    </source>
</evidence>
<reference evidence="2 3" key="2">
    <citation type="submission" date="2017-10" db="EMBL/GenBank/DDBJ databases">
        <authorList>
            <person name="Banno H."/>
            <person name="Chua N.-H."/>
        </authorList>
    </citation>
    <scope>NUCLEOTIDE SEQUENCE [LARGE SCALE GENOMIC DNA]</scope>
    <source>
        <strain evidence="2 3">JK623</strain>
    </source>
</reference>
<keyword evidence="1" id="KW-0812">Transmembrane</keyword>
<gene>
    <name evidence="2" type="ORF">CSX02_02250</name>
</gene>
<name>A0A2G3E5Z0_9FIRM</name>
<proteinExistence type="predicted"/>
<dbReference type="RefSeq" id="WP_099385471.1">
    <property type="nucleotide sequence ID" value="NZ_JANSWH010000099.1"/>
</dbReference>
<reference evidence="2 3" key="1">
    <citation type="submission" date="2017-10" db="EMBL/GenBank/DDBJ databases">
        <title>Resolving the taxonomy of Roseburia spp., Eubacterium rectale and Agathobacter spp. through phylogenomic analysis.</title>
        <authorList>
            <person name="Sheridan P.O."/>
            <person name="Walker A.W."/>
            <person name="Duncan S.H."/>
            <person name="Scott K.P."/>
            <person name="Toole P.W.O."/>
            <person name="Luis P."/>
            <person name="Flint H.J."/>
        </authorList>
    </citation>
    <scope>NUCLEOTIDE SEQUENCE [LARGE SCALE GENOMIC DNA]</scope>
    <source>
        <strain evidence="2 3">JK623</strain>
    </source>
</reference>
<dbReference type="SUPFAM" id="SSF109604">
    <property type="entry name" value="HD-domain/PDEase-like"/>
    <property type="match status" value="1"/>
</dbReference>
<keyword evidence="1" id="KW-0472">Membrane</keyword>
<feature type="transmembrane region" description="Helical" evidence="1">
    <location>
        <begin position="12"/>
        <end position="31"/>
    </location>
</feature>
<sequence>MTENETQSHYRVISFLIIILSMVALTSLLSFVEKLGLDLWICNYVIDLLFFLAIVFEMEFERKRAKIAQNIETTFLRIATGFGICSIFAAAMFFLPHFVRPVLLFPIIMYGVCNTVISISTSMYFIYMLCLLSSSNIYEFGLYVLLVVVGLAWVRALEETQYHLEVCILLSLIGLLLPVLFCYFDSHTLELQRLLYSAINSVLVFVLSFFLFRRLRNGTIEEVQNRLTDILADSYSEVIELRLYSKSEYLHAIMVSKICFECAKKLGLKADLCAAAGFYYRIGKWKGEPHVENGVFYAKKLCFPTELIQIIAEYYGEKEPISTKEAALVHIVDATVKKLQVLQSQAAASGWNKELLIYQTLNDFSQSGIYDRSGLSMNQFLQIREMLVKEEKINELLSGDGVSD</sequence>